<keyword evidence="1" id="KW-0456">Lyase</keyword>
<protein>
    <submittedName>
        <fullName evidence="1">PBS lyase HEAT domain protein repeat-containing protein</fullName>
    </submittedName>
</protein>
<organism evidence="1 2">
    <name type="scientific">Anaeromyxobacter dehalogenans (strain ATCC BAA-258 / DSM 21875 / 2CP-1)</name>
    <dbReference type="NCBI Taxonomy" id="455488"/>
    <lineage>
        <taxon>Bacteria</taxon>
        <taxon>Pseudomonadati</taxon>
        <taxon>Myxococcota</taxon>
        <taxon>Myxococcia</taxon>
        <taxon>Myxococcales</taxon>
        <taxon>Cystobacterineae</taxon>
        <taxon>Anaeromyxobacteraceae</taxon>
        <taxon>Anaeromyxobacter</taxon>
    </lineage>
</organism>
<name>B8JEV7_ANAD2</name>
<dbReference type="InterPro" id="IPR016024">
    <property type="entry name" value="ARM-type_fold"/>
</dbReference>
<dbReference type="HOGENOM" id="CLU_014447_0_0_7"/>
<dbReference type="SUPFAM" id="SSF48371">
    <property type="entry name" value="ARM repeat"/>
    <property type="match status" value="2"/>
</dbReference>
<dbReference type="GO" id="GO:0016829">
    <property type="term" value="F:lyase activity"/>
    <property type="evidence" value="ECO:0007669"/>
    <property type="project" value="UniProtKB-KW"/>
</dbReference>
<keyword evidence="2" id="KW-1185">Reference proteome</keyword>
<dbReference type="KEGG" id="acp:A2cp1_2916"/>
<dbReference type="PANTHER" id="PTHR12697:SF38">
    <property type="entry name" value="PBS LYASE HEAT DOMAIN PROTEIN REPEAT-CONTAINING PROTEIN"/>
    <property type="match status" value="1"/>
</dbReference>
<dbReference type="PANTHER" id="PTHR12697">
    <property type="entry name" value="PBS LYASE HEAT-LIKE PROTEIN"/>
    <property type="match status" value="1"/>
</dbReference>
<evidence type="ECO:0000313" key="1">
    <source>
        <dbReference type="EMBL" id="ACL66253.1"/>
    </source>
</evidence>
<dbReference type="Proteomes" id="UP000007089">
    <property type="component" value="Chromosome"/>
</dbReference>
<sequence length="690" mass="67135">MTAPDPHGRARSGDEELRYRATCELDPAAPAELAVLLEALADASWRVRAAAVERLGALRDPAPALRGLLEALGGGATVGAREAAAAALQRLGAAAVPAVLERLGGGDGDLRQAAAGVLGAIGDRRAVPALAARLADADPNVRAAAAEALGRVGGPEAAGALTAALASDDGTLRLAALEALGDLRACPPAALVARILADPALRRPAYRALGACGEPEGLRLLAQGLAEPARGTRQAALAGVGLQVARDAADALGVLAGAVAEVGARDSGVADACAAAIGGDDPHATLGAIAALGWLGGARHVGALLRAAEDERLRPLVEDALERLPAGAELRAALAAALGSQGPVGRLTALAVLARLGSPAALETLVREASDAGGFLQAEAVAALGRLGDARAVAPLAGLLGDEDPAVAGMAANALARIGLQSSAAAAAVRAMARARAAVGAWPALYRILGALGEAEDLPRICEGLRAAAPAGRAAAAGALAELGRRGAAPAAAALAELAAALRDPDWQVRAAAASGCAEVVRAAPAAPGAPPPAVRAALAAALGDPEPAVRAAAAEALGAAGAVEQAPALAALGRDPASPPAVIVAALHALAGLGVPPADLVAAAVGHADPEVAKEGVAAAARLEGPEGARLLREAAASARWDVRRAAAGAMAVRGDPALGPDAVRLAAGDADPLVARAFADAARALGAG</sequence>
<dbReference type="Gene3D" id="1.25.10.10">
    <property type="entry name" value="Leucine-rich Repeat Variant"/>
    <property type="match status" value="5"/>
</dbReference>
<dbReference type="RefSeq" id="WP_012633997.1">
    <property type="nucleotide sequence ID" value="NC_011891.1"/>
</dbReference>
<dbReference type="EMBL" id="CP001359">
    <property type="protein sequence ID" value="ACL66253.1"/>
    <property type="molecule type" value="Genomic_DNA"/>
</dbReference>
<gene>
    <name evidence="1" type="ordered locus">A2cp1_2916</name>
</gene>
<dbReference type="InterPro" id="IPR011989">
    <property type="entry name" value="ARM-like"/>
</dbReference>
<dbReference type="GO" id="GO:0016491">
    <property type="term" value="F:oxidoreductase activity"/>
    <property type="evidence" value="ECO:0007669"/>
    <property type="project" value="TreeGrafter"/>
</dbReference>
<dbReference type="InterPro" id="IPR004155">
    <property type="entry name" value="PBS_lyase_HEAT"/>
</dbReference>
<accession>B8JEV7</accession>
<proteinExistence type="predicted"/>
<evidence type="ECO:0000313" key="2">
    <source>
        <dbReference type="Proteomes" id="UP000007089"/>
    </source>
</evidence>
<reference evidence="1" key="1">
    <citation type="submission" date="2009-01" db="EMBL/GenBank/DDBJ databases">
        <title>Complete sequence of Anaeromyxobacter dehalogenans 2CP-1.</title>
        <authorList>
            <consortium name="US DOE Joint Genome Institute"/>
            <person name="Lucas S."/>
            <person name="Copeland A."/>
            <person name="Lapidus A."/>
            <person name="Glavina del Rio T."/>
            <person name="Dalin E."/>
            <person name="Tice H."/>
            <person name="Bruce D."/>
            <person name="Goodwin L."/>
            <person name="Pitluck S."/>
            <person name="Saunders E."/>
            <person name="Brettin T."/>
            <person name="Detter J.C."/>
            <person name="Han C."/>
            <person name="Larimer F."/>
            <person name="Land M."/>
            <person name="Hauser L."/>
            <person name="Kyrpides N."/>
            <person name="Ovchinnikova G."/>
            <person name="Beliaev A.S."/>
            <person name="Richardson P."/>
        </authorList>
    </citation>
    <scope>NUCLEOTIDE SEQUENCE</scope>
    <source>
        <strain evidence="1">2CP-1</strain>
    </source>
</reference>
<dbReference type="AlphaFoldDB" id="B8JEV7"/>
<dbReference type="Pfam" id="PF13646">
    <property type="entry name" value="HEAT_2"/>
    <property type="match status" value="3"/>
</dbReference>
<dbReference type="SMART" id="SM00567">
    <property type="entry name" value="EZ_HEAT"/>
    <property type="match status" value="13"/>
</dbReference>